<dbReference type="PROSITE" id="PS00039">
    <property type="entry name" value="DEAD_ATP_HELICASE"/>
    <property type="match status" value="1"/>
</dbReference>
<dbReference type="InterPro" id="IPR050079">
    <property type="entry name" value="DEAD_box_RNA_helicase"/>
</dbReference>
<dbReference type="GO" id="GO:0003724">
    <property type="term" value="F:RNA helicase activity"/>
    <property type="evidence" value="ECO:0007669"/>
    <property type="project" value="UniProtKB-EC"/>
</dbReference>
<dbReference type="GO" id="GO:0016787">
    <property type="term" value="F:hydrolase activity"/>
    <property type="evidence" value="ECO:0007669"/>
    <property type="project" value="UniProtKB-KW"/>
</dbReference>
<dbReference type="OrthoDB" id="8188771at2759"/>
<accession>A0A8S1BKE6</accession>
<evidence type="ECO:0000256" key="3">
    <source>
        <dbReference type="ARBA" id="ARBA00022801"/>
    </source>
</evidence>
<dbReference type="InterPro" id="IPR001650">
    <property type="entry name" value="Helicase_C-like"/>
</dbReference>
<sequence length="791" mass="88974">MVLAHNLMEGARTRDIEISVDVTFDSMLLSNDTLEGLKTSGFYKPSPIQLHGIPLGKCGFDLFLEAKSGTGKTAVFTVIALEKIDLDKALQTVILTPTREIAAQITDVIKQIGSKYIGLNVEVVMGGLPVEEDIEKFQKKVHIVVGSPGRMRHLIQKKYIDVSAVRLLVLDEADKLMDRSFKADINYIFSILPKQKQVVMSSATYPDTLKDILQNYVQKAQHICPDSTNILLGIKQFVTTVKSNMNIVVQTQNRFEELLNILSTIEFKQCLIFCNYQVRVGELCKMLVQKKWPADKLHGQLEQTERLDALKTLKEYKCRILVSTDLAARGIDASNVNLVINFEPPSDWQTYLHRIGRAGRFGSYGIAVSIVSEGKELENLKKTIRTISHSLKINYLSNGNELSDYDEIDESQENEKCKISKTEEISKTSQIEGVTTIPSVEDIHEVLEVGKINNSNIKKMSETPQIELSCETSDTVDSKCKTLETEKVKLLNTKKETFNDHCNELAEIPKYQALENSNVEDKNFAKIFFSNEASEQIKLESFNDLMDSFKVHDTESNEAIAVQDDTFKTYFDSGSNAESYPNILLGLQGDTDCETDKMKSKNIVNEKSKITDDHTFLNSREASPTSYDDDNIINKKSKTPDDHTLLNSSEVSPSSNNDDNIINKKSKTPDDHTILNSSEVSPSSNNDDNIINKKSKTPDDHTILNSSQASPTSNGDDGYNTHSCLYSRSTKSVPPKIKEKIDVESIYSKKSNKGMELRSDISSKYNNWYKQFKAHVQLIEMSLYIEELSKM</sequence>
<feature type="short sequence motif" description="Q motif" evidence="6">
    <location>
        <begin position="22"/>
        <end position="50"/>
    </location>
</feature>
<dbReference type="InterPro" id="IPR011545">
    <property type="entry name" value="DEAD/DEAH_box_helicase_dom"/>
</dbReference>
<dbReference type="EC" id="3.6.4.13" evidence="1"/>
<dbReference type="Proteomes" id="UP000494256">
    <property type="component" value="Unassembled WGS sequence"/>
</dbReference>
<dbReference type="GO" id="GO:0005829">
    <property type="term" value="C:cytosol"/>
    <property type="evidence" value="ECO:0007669"/>
    <property type="project" value="TreeGrafter"/>
</dbReference>
<organism evidence="12 13">
    <name type="scientific">Arctia plantaginis</name>
    <name type="common">Wood tiger moth</name>
    <name type="synonym">Phalaena plantaginis</name>
    <dbReference type="NCBI Taxonomy" id="874455"/>
    <lineage>
        <taxon>Eukaryota</taxon>
        <taxon>Metazoa</taxon>
        <taxon>Ecdysozoa</taxon>
        <taxon>Arthropoda</taxon>
        <taxon>Hexapoda</taxon>
        <taxon>Insecta</taxon>
        <taxon>Pterygota</taxon>
        <taxon>Neoptera</taxon>
        <taxon>Endopterygota</taxon>
        <taxon>Lepidoptera</taxon>
        <taxon>Glossata</taxon>
        <taxon>Ditrysia</taxon>
        <taxon>Noctuoidea</taxon>
        <taxon>Erebidae</taxon>
        <taxon>Arctiinae</taxon>
        <taxon>Arctia</taxon>
    </lineage>
</organism>
<dbReference type="Pfam" id="PF00271">
    <property type="entry name" value="Helicase_C"/>
    <property type="match status" value="1"/>
</dbReference>
<keyword evidence="3 7" id="KW-0378">Hydrolase</keyword>
<dbReference type="CDD" id="cd18787">
    <property type="entry name" value="SF2_C_DEAD"/>
    <property type="match status" value="1"/>
</dbReference>
<comment type="similarity">
    <text evidence="7">Belongs to the DEAD box helicase family.</text>
</comment>
<dbReference type="PROSITE" id="PS51194">
    <property type="entry name" value="HELICASE_CTER"/>
    <property type="match status" value="1"/>
</dbReference>
<feature type="domain" description="Helicase C-terminal" evidence="10">
    <location>
        <begin position="257"/>
        <end position="403"/>
    </location>
</feature>
<evidence type="ECO:0000256" key="4">
    <source>
        <dbReference type="ARBA" id="ARBA00022806"/>
    </source>
</evidence>
<dbReference type="InterPro" id="IPR014014">
    <property type="entry name" value="RNA_helicase_DEAD_Q_motif"/>
</dbReference>
<name>A0A8S1BKE6_ARCPL</name>
<evidence type="ECO:0000313" key="12">
    <source>
        <dbReference type="EMBL" id="CAB3259966.1"/>
    </source>
</evidence>
<dbReference type="SMART" id="SM00490">
    <property type="entry name" value="HELICc"/>
    <property type="match status" value="1"/>
</dbReference>
<feature type="domain" description="DEAD-box RNA helicase Q" evidence="11">
    <location>
        <begin position="22"/>
        <end position="50"/>
    </location>
</feature>
<dbReference type="InterPro" id="IPR014001">
    <property type="entry name" value="Helicase_ATP-bd"/>
</dbReference>
<dbReference type="Gene3D" id="3.40.50.300">
    <property type="entry name" value="P-loop containing nucleotide triphosphate hydrolases"/>
    <property type="match status" value="2"/>
</dbReference>
<evidence type="ECO:0000259" key="9">
    <source>
        <dbReference type="PROSITE" id="PS51192"/>
    </source>
</evidence>
<feature type="compositionally biased region" description="Polar residues" evidence="8">
    <location>
        <begin position="703"/>
        <end position="721"/>
    </location>
</feature>
<evidence type="ECO:0000256" key="6">
    <source>
        <dbReference type="PROSITE-ProRule" id="PRU00552"/>
    </source>
</evidence>
<evidence type="ECO:0000259" key="10">
    <source>
        <dbReference type="PROSITE" id="PS51194"/>
    </source>
</evidence>
<evidence type="ECO:0000256" key="5">
    <source>
        <dbReference type="ARBA" id="ARBA00022840"/>
    </source>
</evidence>
<feature type="region of interest" description="Disordered" evidence="8">
    <location>
        <begin position="615"/>
        <end position="721"/>
    </location>
</feature>
<evidence type="ECO:0000256" key="1">
    <source>
        <dbReference type="ARBA" id="ARBA00012552"/>
    </source>
</evidence>
<dbReference type="Pfam" id="PF00270">
    <property type="entry name" value="DEAD"/>
    <property type="match status" value="1"/>
</dbReference>
<dbReference type="PROSITE" id="PS51195">
    <property type="entry name" value="Q_MOTIF"/>
    <property type="match status" value="1"/>
</dbReference>
<dbReference type="InterPro" id="IPR000629">
    <property type="entry name" value="RNA-helicase_DEAD-box_CS"/>
</dbReference>
<dbReference type="PANTHER" id="PTHR47959">
    <property type="entry name" value="ATP-DEPENDENT RNA HELICASE RHLE-RELATED"/>
    <property type="match status" value="1"/>
</dbReference>
<gene>
    <name evidence="12" type="ORF">APLA_LOCUS16881</name>
</gene>
<dbReference type="InterPro" id="IPR027417">
    <property type="entry name" value="P-loop_NTPase"/>
</dbReference>
<dbReference type="SUPFAM" id="SSF52540">
    <property type="entry name" value="P-loop containing nucleoside triphosphate hydrolases"/>
    <property type="match status" value="1"/>
</dbReference>
<feature type="domain" description="Helicase ATP-binding" evidence="9">
    <location>
        <begin position="53"/>
        <end position="223"/>
    </location>
</feature>
<comment type="caution">
    <text evidence="12">The sequence shown here is derived from an EMBL/GenBank/DDBJ whole genome shotgun (WGS) entry which is preliminary data.</text>
</comment>
<dbReference type="SMART" id="SM00487">
    <property type="entry name" value="DEXDc"/>
    <property type="match status" value="1"/>
</dbReference>
<evidence type="ECO:0000256" key="7">
    <source>
        <dbReference type="RuleBase" id="RU000492"/>
    </source>
</evidence>
<evidence type="ECO:0000259" key="11">
    <source>
        <dbReference type="PROSITE" id="PS51195"/>
    </source>
</evidence>
<dbReference type="AlphaFoldDB" id="A0A8S1BKE6"/>
<keyword evidence="4 7" id="KW-0347">Helicase</keyword>
<reference evidence="12 13" key="1">
    <citation type="submission" date="2020-04" db="EMBL/GenBank/DDBJ databases">
        <authorList>
            <person name="Wallbank WR R."/>
            <person name="Pardo Diaz C."/>
            <person name="Kozak K."/>
            <person name="Martin S."/>
            <person name="Jiggins C."/>
            <person name="Moest M."/>
            <person name="Warren A I."/>
            <person name="Byers J.R.P. K."/>
            <person name="Montejo-Kovacevich G."/>
            <person name="Yen C E."/>
        </authorList>
    </citation>
    <scope>NUCLEOTIDE SEQUENCE [LARGE SCALE GENOMIC DNA]</scope>
</reference>
<evidence type="ECO:0000256" key="8">
    <source>
        <dbReference type="SAM" id="MobiDB-lite"/>
    </source>
</evidence>
<proteinExistence type="inferred from homology"/>
<dbReference type="GO" id="GO:0010468">
    <property type="term" value="P:regulation of gene expression"/>
    <property type="evidence" value="ECO:0007669"/>
    <property type="project" value="UniProtKB-ARBA"/>
</dbReference>
<dbReference type="GO" id="GO:0003676">
    <property type="term" value="F:nucleic acid binding"/>
    <property type="evidence" value="ECO:0007669"/>
    <property type="project" value="InterPro"/>
</dbReference>
<feature type="compositionally biased region" description="Polar residues" evidence="8">
    <location>
        <begin position="616"/>
        <end position="626"/>
    </location>
</feature>
<keyword evidence="5 7" id="KW-0067">ATP-binding</keyword>
<dbReference type="EMBL" id="CADEBD010000745">
    <property type="protein sequence ID" value="CAB3259966.1"/>
    <property type="molecule type" value="Genomic_DNA"/>
</dbReference>
<protein>
    <recommendedName>
        <fullName evidence="1">RNA helicase</fullName>
        <ecNumber evidence="1">3.6.4.13</ecNumber>
    </recommendedName>
</protein>
<evidence type="ECO:0000313" key="13">
    <source>
        <dbReference type="Proteomes" id="UP000494256"/>
    </source>
</evidence>
<keyword evidence="2 7" id="KW-0547">Nucleotide-binding</keyword>
<dbReference type="PROSITE" id="PS51192">
    <property type="entry name" value="HELICASE_ATP_BIND_1"/>
    <property type="match status" value="1"/>
</dbReference>
<dbReference type="PANTHER" id="PTHR47959:SF1">
    <property type="entry name" value="ATP-DEPENDENT RNA HELICASE DBPA"/>
    <property type="match status" value="1"/>
</dbReference>
<dbReference type="GO" id="GO:0005524">
    <property type="term" value="F:ATP binding"/>
    <property type="evidence" value="ECO:0007669"/>
    <property type="project" value="UniProtKB-KW"/>
</dbReference>
<evidence type="ECO:0000256" key="2">
    <source>
        <dbReference type="ARBA" id="ARBA00022741"/>
    </source>
</evidence>